<accession>A0ACB5S7I4</accession>
<evidence type="ECO:0000313" key="2">
    <source>
        <dbReference type="Proteomes" id="UP001165186"/>
    </source>
</evidence>
<sequence>MGILSNRPTLTALLTLLAITGLLYYTSCASPASPLQATIFEPEMPHEPPRPSHLALSVRQTATSPPTLALALTNTHPASPLTLLVWDSPLDPLALQLGLVEITPAGAPTPLPLPSIKVSRLLPPGEDALVTLAPGEVRERELVLREPVVPWKEVRGGKARVVVRGRWRAVWAGEGVGREAVEGMEGAMTGEWEGEVEVVVEG</sequence>
<name>A0ACB5S7I4_9PEZI</name>
<dbReference type="Proteomes" id="UP001165186">
    <property type="component" value="Unassembled WGS sequence"/>
</dbReference>
<protein>
    <submittedName>
        <fullName evidence="1">Uncharacterized protein</fullName>
    </submittedName>
</protein>
<dbReference type="EMBL" id="BSXG01000052">
    <property type="protein sequence ID" value="GME28773.1"/>
    <property type="molecule type" value="Genomic_DNA"/>
</dbReference>
<proteinExistence type="predicted"/>
<keyword evidence="2" id="KW-1185">Reference proteome</keyword>
<organism evidence="1 2">
    <name type="scientific">Neofusicoccum parvum</name>
    <dbReference type="NCBI Taxonomy" id="310453"/>
    <lineage>
        <taxon>Eukaryota</taxon>
        <taxon>Fungi</taxon>
        <taxon>Dikarya</taxon>
        <taxon>Ascomycota</taxon>
        <taxon>Pezizomycotina</taxon>
        <taxon>Dothideomycetes</taxon>
        <taxon>Dothideomycetes incertae sedis</taxon>
        <taxon>Botryosphaeriales</taxon>
        <taxon>Botryosphaeriaceae</taxon>
        <taxon>Neofusicoccum</taxon>
    </lineage>
</organism>
<gene>
    <name evidence="1" type="primary">g6719</name>
    <name evidence="1" type="ORF">NpPPO83_00006719</name>
</gene>
<comment type="caution">
    <text evidence="1">The sequence shown here is derived from an EMBL/GenBank/DDBJ whole genome shotgun (WGS) entry which is preliminary data.</text>
</comment>
<evidence type="ECO:0000313" key="1">
    <source>
        <dbReference type="EMBL" id="GME28773.1"/>
    </source>
</evidence>
<reference evidence="1" key="1">
    <citation type="submission" date="2024-09" db="EMBL/GenBank/DDBJ databases">
        <title>Draft Genome Sequences of Neofusicoccum parvum.</title>
        <authorList>
            <person name="Ashida A."/>
            <person name="Camagna M."/>
            <person name="Tanaka A."/>
            <person name="Takemoto D."/>
        </authorList>
    </citation>
    <scope>NUCLEOTIDE SEQUENCE</scope>
    <source>
        <strain evidence="1">PPO83</strain>
    </source>
</reference>